<accession>A0ABP1E2R1</accession>
<evidence type="ECO:0000313" key="2">
    <source>
        <dbReference type="Proteomes" id="UP001497453"/>
    </source>
</evidence>
<proteinExistence type="predicted"/>
<dbReference type="InterPro" id="IPR011009">
    <property type="entry name" value="Kinase-like_dom_sf"/>
</dbReference>
<name>A0ABP1E2R1_9APHY</name>
<keyword evidence="2" id="KW-1185">Reference proteome</keyword>
<evidence type="ECO:0000313" key="1">
    <source>
        <dbReference type="EMBL" id="CAL1713764.1"/>
    </source>
</evidence>
<reference evidence="2" key="1">
    <citation type="submission" date="2024-04" db="EMBL/GenBank/DDBJ databases">
        <authorList>
            <person name="Shaw F."/>
            <person name="Minotto A."/>
        </authorList>
    </citation>
    <scope>NUCLEOTIDE SEQUENCE [LARGE SCALE GENOMIC DNA]</scope>
</reference>
<gene>
    <name evidence="1" type="ORF">GFSPODELE1_LOCUS9465</name>
</gene>
<sequence length="322" mass="36980">MTTYNKSKALSSHDIATVTIAGCFNNFLDGSQPNLTLRRGTPFPNKEDVERPTERFEILKISPVALRPTVNDLDRPSGDKLHAHLLLGETPIAQGEFGIILEANIDFSSSSPELARMKFPPLVAKVCRPRKYYKIPREAFYYEYLESLQGSVIPRYYGLFQVTIPEGVAFKYWPVEKSRIDSFELETYCEDSDDEDHIAYPRLLTLLLLELLGDPPSHRTTMDALESLKSQAFDMFSELSHFRIKHGNIHAHNIVMAAPRLPDFPNLPSPRHQRTYDWRLIDFSLARKTDIPEYVMLIEARECLDSWLDDVEMDIRIASTKE</sequence>
<organism evidence="1 2">
    <name type="scientific">Somion occarium</name>
    <dbReference type="NCBI Taxonomy" id="3059160"/>
    <lineage>
        <taxon>Eukaryota</taxon>
        <taxon>Fungi</taxon>
        <taxon>Dikarya</taxon>
        <taxon>Basidiomycota</taxon>
        <taxon>Agaricomycotina</taxon>
        <taxon>Agaricomycetes</taxon>
        <taxon>Polyporales</taxon>
        <taxon>Cerrenaceae</taxon>
        <taxon>Somion</taxon>
    </lineage>
</organism>
<protein>
    <recommendedName>
        <fullName evidence="3">Protein kinase domain-containing protein</fullName>
    </recommendedName>
</protein>
<evidence type="ECO:0008006" key="3">
    <source>
        <dbReference type="Google" id="ProtNLM"/>
    </source>
</evidence>
<dbReference type="Proteomes" id="UP001497453">
    <property type="component" value="Chromosome 7"/>
</dbReference>
<dbReference type="EMBL" id="OZ037950">
    <property type="protein sequence ID" value="CAL1713764.1"/>
    <property type="molecule type" value="Genomic_DNA"/>
</dbReference>
<dbReference type="SUPFAM" id="SSF56112">
    <property type="entry name" value="Protein kinase-like (PK-like)"/>
    <property type="match status" value="1"/>
</dbReference>